<organism evidence="3 4">
    <name type="scientific">Micromonospora gifhornensis</name>
    <dbReference type="NCBI Taxonomy" id="84594"/>
    <lineage>
        <taxon>Bacteria</taxon>
        <taxon>Bacillati</taxon>
        <taxon>Actinomycetota</taxon>
        <taxon>Actinomycetes</taxon>
        <taxon>Micromonosporales</taxon>
        <taxon>Micromonosporaceae</taxon>
        <taxon>Micromonospora</taxon>
    </lineage>
</organism>
<evidence type="ECO:0000313" key="3">
    <source>
        <dbReference type="EMBL" id="GIJ15208.1"/>
    </source>
</evidence>
<dbReference type="Pfam" id="PF01548">
    <property type="entry name" value="DEDD_Tnp_IS110"/>
    <property type="match status" value="1"/>
</dbReference>
<dbReference type="InterPro" id="IPR003346">
    <property type="entry name" value="Transposase_20"/>
</dbReference>
<comment type="caution">
    <text evidence="3">The sequence shown here is derived from an EMBL/GenBank/DDBJ whole genome shotgun (WGS) entry which is preliminary data.</text>
</comment>
<gene>
    <name evidence="3" type="ORF">Vgi01_18920</name>
</gene>
<accession>A0ABQ4IBA1</accession>
<dbReference type="InterPro" id="IPR047650">
    <property type="entry name" value="Transpos_IS110"/>
</dbReference>
<sequence>MALIGASQSIAAPLGLGLAAAGANVVDVPATLAARARLLTTGGGRKTDATDAASVARVALHHHRLNPVQPEDQSTILRLLTEHRDDLTHERTRILNRLHGLLRDLVPGGAPTGLSADKAATALRGVRPANATDACRRDIARHLLAALRRIDAQLKNSETELSQAVTATGSSLTELPGVGVIMAAKILGYVGDVARFPNADHVASYTGAAPTDASSGPRKRHRLNTGGNRQLNSALHIIAVVQAHHSHLGRAYYQRILGEGKTPAEARRALKRRLANIIYRRILKIRNNDFSATS</sequence>
<dbReference type="Pfam" id="PF02371">
    <property type="entry name" value="Transposase_20"/>
    <property type="match status" value="1"/>
</dbReference>
<feature type="domain" description="Transposase IS110-like N-terminal" evidence="1">
    <location>
        <begin position="6"/>
        <end position="107"/>
    </location>
</feature>
<keyword evidence="4" id="KW-1185">Reference proteome</keyword>
<dbReference type="PANTHER" id="PTHR33055">
    <property type="entry name" value="TRANSPOSASE FOR INSERTION SEQUENCE ELEMENT IS1111A"/>
    <property type="match status" value="1"/>
</dbReference>
<proteinExistence type="predicted"/>
<feature type="domain" description="Transposase IS116/IS110/IS902 C-terminal" evidence="2">
    <location>
        <begin position="171"/>
        <end position="254"/>
    </location>
</feature>
<dbReference type="InterPro" id="IPR002525">
    <property type="entry name" value="Transp_IS110-like_N"/>
</dbReference>
<dbReference type="NCBIfam" id="NF033542">
    <property type="entry name" value="transpos_IS110"/>
    <property type="match status" value="1"/>
</dbReference>
<evidence type="ECO:0000313" key="4">
    <source>
        <dbReference type="Proteomes" id="UP000647860"/>
    </source>
</evidence>
<dbReference type="PANTHER" id="PTHR33055:SF16">
    <property type="entry name" value="TRANSPOSASE FOR INSERTION SEQUENCE ELEMENT IS1547"/>
    <property type="match status" value="1"/>
</dbReference>
<evidence type="ECO:0000259" key="1">
    <source>
        <dbReference type="Pfam" id="PF01548"/>
    </source>
</evidence>
<dbReference type="EMBL" id="BOPA01000014">
    <property type="protein sequence ID" value="GIJ15208.1"/>
    <property type="molecule type" value="Genomic_DNA"/>
</dbReference>
<dbReference type="Proteomes" id="UP000647860">
    <property type="component" value="Unassembled WGS sequence"/>
</dbReference>
<evidence type="ECO:0000259" key="2">
    <source>
        <dbReference type="Pfam" id="PF02371"/>
    </source>
</evidence>
<reference evidence="3 4" key="1">
    <citation type="submission" date="2021-01" db="EMBL/GenBank/DDBJ databases">
        <title>Whole genome shotgun sequence of Verrucosispora gifhornensis NBRC 16317.</title>
        <authorList>
            <person name="Komaki H."/>
            <person name="Tamura T."/>
        </authorList>
    </citation>
    <scope>NUCLEOTIDE SEQUENCE [LARGE SCALE GENOMIC DNA]</scope>
    <source>
        <strain evidence="3 4">NBRC 16317</strain>
    </source>
</reference>
<protein>
    <submittedName>
        <fullName evidence="3">IS110 family transposase</fullName>
    </submittedName>
</protein>
<name>A0ABQ4IBA1_9ACTN</name>